<accession>A0ABD1E618</accession>
<reference evidence="1 2" key="1">
    <citation type="submission" date="2024-05" db="EMBL/GenBank/DDBJ databases">
        <title>Genetic variation in Jamaican populations of the coffee berry borer (Hypothenemus hampei).</title>
        <authorList>
            <person name="Errbii M."/>
            <person name="Myrie A."/>
        </authorList>
    </citation>
    <scope>NUCLEOTIDE SEQUENCE [LARGE SCALE GENOMIC DNA]</scope>
    <source>
        <strain evidence="1">JA-Hopewell-2020-01-JO</strain>
        <tissue evidence="1">Whole body</tissue>
    </source>
</reference>
<evidence type="ECO:0000313" key="1">
    <source>
        <dbReference type="EMBL" id="KAL1488501.1"/>
    </source>
</evidence>
<sequence length="146" mass="17333">MDIIAYLNFINNVKQFFIITMCDNIKNKGGLLSHEINVFCHTSYSANPINSIKIDLAEAFSMVNLDKLKYMIKEDQLILKRENRTFILNYIDNQYVKYGRKLTLYKWQLDISKRRTVKWWNEKKSLKENLYAIFGSIKFQMKSGVT</sequence>
<dbReference type="Proteomes" id="UP001566132">
    <property type="component" value="Unassembled WGS sequence"/>
</dbReference>
<gene>
    <name evidence="1" type="ORF">ABEB36_014967</name>
</gene>
<evidence type="ECO:0008006" key="3">
    <source>
        <dbReference type="Google" id="ProtNLM"/>
    </source>
</evidence>
<name>A0ABD1E618_HYPHA</name>
<organism evidence="1 2">
    <name type="scientific">Hypothenemus hampei</name>
    <name type="common">Coffee berry borer</name>
    <dbReference type="NCBI Taxonomy" id="57062"/>
    <lineage>
        <taxon>Eukaryota</taxon>
        <taxon>Metazoa</taxon>
        <taxon>Ecdysozoa</taxon>
        <taxon>Arthropoda</taxon>
        <taxon>Hexapoda</taxon>
        <taxon>Insecta</taxon>
        <taxon>Pterygota</taxon>
        <taxon>Neoptera</taxon>
        <taxon>Endopterygota</taxon>
        <taxon>Coleoptera</taxon>
        <taxon>Polyphaga</taxon>
        <taxon>Cucujiformia</taxon>
        <taxon>Curculionidae</taxon>
        <taxon>Scolytinae</taxon>
        <taxon>Hypothenemus</taxon>
    </lineage>
</organism>
<comment type="caution">
    <text evidence="1">The sequence shown here is derived from an EMBL/GenBank/DDBJ whole genome shotgun (WGS) entry which is preliminary data.</text>
</comment>
<evidence type="ECO:0000313" key="2">
    <source>
        <dbReference type="Proteomes" id="UP001566132"/>
    </source>
</evidence>
<dbReference type="EMBL" id="JBDJPC010000014">
    <property type="protein sequence ID" value="KAL1488501.1"/>
    <property type="molecule type" value="Genomic_DNA"/>
</dbReference>
<dbReference type="AlphaFoldDB" id="A0ABD1E618"/>
<protein>
    <recommendedName>
        <fullName evidence="3">Reverse transcriptase domain-containing protein</fullName>
    </recommendedName>
</protein>
<proteinExistence type="predicted"/>
<keyword evidence="2" id="KW-1185">Reference proteome</keyword>